<reference evidence="2" key="1">
    <citation type="submission" date="2016-10" db="EMBL/GenBank/DDBJ databases">
        <authorList>
            <person name="Varghese N."/>
            <person name="Submissions S."/>
        </authorList>
    </citation>
    <scope>NUCLEOTIDE SEQUENCE [LARGE SCALE GENOMIC DNA]</scope>
    <source>
        <strain evidence="2">LMG 26416</strain>
    </source>
</reference>
<sequence>MQEYRFGFSYAAPPQGSGDPKYRHHFRRSVRNSIYLNLKATQDVNIARHYCFATRRGESDIGREEYDALVTAMHVARIAFLDGCRLLSEADHDLRAALGRSSNYRHGMHQMHTQEVARALYEEVKDGRIAFVPDRDELHACVHEILADRNKKRSSRGAASRARLRSPTEVLYGKTPGIAPAPVSQFMEEEAGPDVNALVSRSPSLQDELKKLGDDGWEIRYGKLGGGSYAIRDIKNVIVLDENLKNNSAAYAQVLSHEVGHATYLYQQDLSSRAAYVQSTLRDEAAATMNNIRVQREILSNSGIDIGVAGGNYSAYNRAYDVYLKDGDAAACREAISRVFGNEITSTTGQTYSDYYGAAYDLANPPGR</sequence>
<evidence type="ECO:0000313" key="1">
    <source>
        <dbReference type="EMBL" id="SEM09152.1"/>
    </source>
</evidence>
<dbReference type="Proteomes" id="UP000199120">
    <property type="component" value="Unassembled WGS sequence"/>
</dbReference>
<protein>
    <submittedName>
        <fullName evidence="1">Uncharacterized protein</fullName>
    </submittedName>
</protein>
<dbReference type="RefSeq" id="WP_143040708.1">
    <property type="nucleotide sequence ID" value="NZ_FNSR01000002.1"/>
</dbReference>
<dbReference type="EMBL" id="FOAJ01000025">
    <property type="protein sequence ID" value="SEM09152.1"/>
    <property type="molecule type" value="Genomic_DNA"/>
</dbReference>
<keyword evidence="2" id="KW-1185">Reference proteome</keyword>
<accession>A0A1H7VIQ8</accession>
<gene>
    <name evidence="1" type="ORF">SAMN05192542_12545</name>
</gene>
<organism evidence="1 2">
    <name type="scientific">Paraburkholderia caballeronis</name>
    <dbReference type="NCBI Taxonomy" id="416943"/>
    <lineage>
        <taxon>Bacteria</taxon>
        <taxon>Pseudomonadati</taxon>
        <taxon>Pseudomonadota</taxon>
        <taxon>Betaproteobacteria</taxon>
        <taxon>Burkholderiales</taxon>
        <taxon>Burkholderiaceae</taxon>
        <taxon>Paraburkholderia</taxon>
    </lineage>
</organism>
<proteinExistence type="predicted"/>
<dbReference type="STRING" id="416943.SAMN05445871_4193"/>
<dbReference type="OrthoDB" id="1907165at2"/>
<evidence type="ECO:0000313" key="2">
    <source>
        <dbReference type="Proteomes" id="UP000199120"/>
    </source>
</evidence>
<name>A0A1H7VIQ8_9BURK</name>
<dbReference type="AlphaFoldDB" id="A0A1H7VIQ8"/>